<dbReference type="EMBL" id="CAJHJT010000012">
    <property type="protein sequence ID" value="CAD7000080.1"/>
    <property type="molecule type" value="Genomic_DNA"/>
</dbReference>
<evidence type="ECO:0000313" key="2">
    <source>
        <dbReference type="EMBL" id="CAD7000080.1"/>
    </source>
</evidence>
<evidence type="ECO:0000256" key="1">
    <source>
        <dbReference type="SAM" id="MobiDB-lite"/>
    </source>
</evidence>
<dbReference type="Proteomes" id="UP000606786">
    <property type="component" value="Unassembled WGS sequence"/>
</dbReference>
<evidence type="ECO:0000313" key="3">
    <source>
        <dbReference type="Proteomes" id="UP000606786"/>
    </source>
</evidence>
<keyword evidence="3" id="KW-1185">Reference proteome</keyword>
<feature type="region of interest" description="Disordered" evidence="1">
    <location>
        <begin position="1"/>
        <end position="52"/>
    </location>
</feature>
<sequence>MRHSRRSKHQHNSSPALEERGNVFAVQTAWDSRADRRRRSRSRSNKVEIGSDGRRQLICIRRKFVKFQTPNTYGDMRAIVASDIM</sequence>
<dbReference type="AlphaFoldDB" id="A0A811UMN7"/>
<reference evidence="2" key="1">
    <citation type="submission" date="2020-11" db="EMBL/GenBank/DDBJ databases">
        <authorList>
            <person name="Whitehead M."/>
        </authorList>
    </citation>
    <scope>NUCLEOTIDE SEQUENCE</scope>
    <source>
        <strain evidence="2">EGII</strain>
    </source>
</reference>
<proteinExistence type="predicted"/>
<name>A0A811UMN7_CERCA</name>
<accession>A0A811UMN7</accession>
<organism evidence="2 3">
    <name type="scientific">Ceratitis capitata</name>
    <name type="common">Mediterranean fruit fly</name>
    <name type="synonym">Tephritis capitata</name>
    <dbReference type="NCBI Taxonomy" id="7213"/>
    <lineage>
        <taxon>Eukaryota</taxon>
        <taxon>Metazoa</taxon>
        <taxon>Ecdysozoa</taxon>
        <taxon>Arthropoda</taxon>
        <taxon>Hexapoda</taxon>
        <taxon>Insecta</taxon>
        <taxon>Pterygota</taxon>
        <taxon>Neoptera</taxon>
        <taxon>Endopterygota</taxon>
        <taxon>Diptera</taxon>
        <taxon>Brachycera</taxon>
        <taxon>Muscomorpha</taxon>
        <taxon>Tephritoidea</taxon>
        <taxon>Tephritidae</taxon>
        <taxon>Ceratitis</taxon>
        <taxon>Ceratitis</taxon>
    </lineage>
</organism>
<protein>
    <submittedName>
        <fullName evidence="2">(Mediterranean fruit fly) hypothetical protein</fullName>
    </submittedName>
</protein>
<feature type="compositionally biased region" description="Basic residues" evidence="1">
    <location>
        <begin position="1"/>
        <end position="11"/>
    </location>
</feature>
<feature type="compositionally biased region" description="Basic residues" evidence="1">
    <location>
        <begin position="35"/>
        <end position="44"/>
    </location>
</feature>
<gene>
    <name evidence="2" type="ORF">CCAP1982_LOCUS8578</name>
</gene>
<comment type="caution">
    <text evidence="2">The sequence shown here is derived from an EMBL/GenBank/DDBJ whole genome shotgun (WGS) entry which is preliminary data.</text>
</comment>